<comment type="caution">
    <text evidence="1">The sequence shown here is derived from an EMBL/GenBank/DDBJ whole genome shotgun (WGS) entry which is preliminary data.</text>
</comment>
<evidence type="ECO:0000313" key="1">
    <source>
        <dbReference type="EMBL" id="KAL0402692.1"/>
    </source>
</evidence>
<reference evidence="1" key="2">
    <citation type="journal article" date="2024" name="Plant">
        <title>Genomic evolution and insights into agronomic trait innovations of Sesamum species.</title>
        <authorList>
            <person name="Miao H."/>
            <person name="Wang L."/>
            <person name="Qu L."/>
            <person name="Liu H."/>
            <person name="Sun Y."/>
            <person name="Le M."/>
            <person name="Wang Q."/>
            <person name="Wei S."/>
            <person name="Zheng Y."/>
            <person name="Lin W."/>
            <person name="Duan Y."/>
            <person name="Cao H."/>
            <person name="Xiong S."/>
            <person name="Wang X."/>
            <person name="Wei L."/>
            <person name="Li C."/>
            <person name="Ma Q."/>
            <person name="Ju M."/>
            <person name="Zhao R."/>
            <person name="Li G."/>
            <person name="Mu C."/>
            <person name="Tian Q."/>
            <person name="Mei H."/>
            <person name="Zhang T."/>
            <person name="Gao T."/>
            <person name="Zhang H."/>
        </authorList>
    </citation>
    <scope>NUCLEOTIDE SEQUENCE</scope>
    <source>
        <strain evidence="1">KEN1</strain>
    </source>
</reference>
<protein>
    <submittedName>
        <fullName evidence="1">Uncharacterized protein</fullName>
    </submittedName>
</protein>
<organism evidence="1">
    <name type="scientific">Sesamum latifolium</name>
    <dbReference type="NCBI Taxonomy" id="2727402"/>
    <lineage>
        <taxon>Eukaryota</taxon>
        <taxon>Viridiplantae</taxon>
        <taxon>Streptophyta</taxon>
        <taxon>Embryophyta</taxon>
        <taxon>Tracheophyta</taxon>
        <taxon>Spermatophyta</taxon>
        <taxon>Magnoliopsida</taxon>
        <taxon>eudicotyledons</taxon>
        <taxon>Gunneridae</taxon>
        <taxon>Pentapetalae</taxon>
        <taxon>asterids</taxon>
        <taxon>lamiids</taxon>
        <taxon>Lamiales</taxon>
        <taxon>Pedaliaceae</taxon>
        <taxon>Sesamum</taxon>
    </lineage>
</organism>
<accession>A0AAW2TDI7</accession>
<name>A0AAW2TDI7_9LAMI</name>
<proteinExistence type="predicted"/>
<sequence>MTEISGFDSTRFVIGLKESWQSCAYEGCILDMASCSCVVRHGHYMPYPVQSEYVAKTVESKKEFVPSQYCDNEISYAL</sequence>
<gene>
    <name evidence="1" type="ORF">Slati_4299100</name>
</gene>
<dbReference type="AlphaFoldDB" id="A0AAW2TDI7"/>
<reference evidence="1" key="1">
    <citation type="submission" date="2020-06" db="EMBL/GenBank/DDBJ databases">
        <authorList>
            <person name="Li T."/>
            <person name="Hu X."/>
            <person name="Zhang T."/>
            <person name="Song X."/>
            <person name="Zhang H."/>
            <person name="Dai N."/>
            <person name="Sheng W."/>
            <person name="Hou X."/>
            <person name="Wei L."/>
        </authorList>
    </citation>
    <scope>NUCLEOTIDE SEQUENCE</scope>
    <source>
        <strain evidence="1">KEN1</strain>
        <tissue evidence="1">Leaf</tissue>
    </source>
</reference>
<dbReference type="EMBL" id="JACGWN010000015">
    <property type="protein sequence ID" value="KAL0402692.1"/>
    <property type="molecule type" value="Genomic_DNA"/>
</dbReference>